<dbReference type="GO" id="GO:0032757">
    <property type="term" value="P:positive regulation of interleukin-8 production"/>
    <property type="evidence" value="ECO:0007669"/>
    <property type="project" value="Ensembl"/>
</dbReference>
<dbReference type="PROSITE" id="PS50157">
    <property type="entry name" value="ZINC_FINGER_C2H2_2"/>
    <property type="match status" value="3"/>
</dbReference>
<dbReference type="GO" id="GO:0008270">
    <property type="term" value="F:zinc ion binding"/>
    <property type="evidence" value="ECO:0007669"/>
    <property type="project" value="UniProtKB-KW"/>
</dbReference>
<keyword evidence="7" id="KW-0238">DNA-binding</keyword>
<feature type="domain" description="C2H2-type" evidence="12">
    <location>
        <begin position="117"/>
        <end position="144"/>
    </location>
</feature>
<keyword evidence="6" id="KW-0805">Transcription regulation</keyword>
<keyword evidence="5" id="KW-0862">Zinc</keyword>
<dbReference type="GO" id="GO:0002690">
    <property type="term" value="P:positive regulation of leukocyte chemotaxis"/>
    <property type="evidence" value="ECO:0007669"/>
    <property type="project" value="Ensembl"/>
</dbReference>
<dbReference type="InterPro" id="IPR036236">
    <property type="entry name" value="Znf_C2H2_sf"/>
</dbReference>
<evidence type="ECO:0000313" key="13">
    <source>
        <dbReference type="Ensembl" id="ENSMODP00000027167.2"/>
    </source>
</evidence>
<dbReference type="SMART" id="SM00355">
    <property type="entry name" value="ZnF_C2H2"/>
    <property type="match status" value="3"/>
</dbReference>
<dbReference type="GeneTree" id="ENSGT00940000163086"/>
<reference evidence="13" key="3">
    <citation type="submission" date="2025-09" db="UniProtKB">
        <authorList>
            <consortium name="Ensembl"/>
        </authorList>
    </citation>
    <scope>IDENTIFICATION</scope>
</reference>
<dbReference type="InterPro" id="IPR050527">
    <property type="entry name" value="Snail/Krueppel_Znf"/>
</dbReference>
<dbReference type="HOGENOM" id="CLU_002678_42_5_1"/>
<evidence type="ECO:0000256" key="1">
    <source>
        <dbReference type="ARBA" id="ARBA00004123"/>
    </source>
</evidence>
<dbReference type="Gene3D" id="3.30.160.60">
    <property type="entry name" value="Classic Zinc Finger"/>
    <property type="match status" value="2"/>
</dbReference>
<feature type="compositionally biased region" description="Low complexity" evidence="11">
    <location>
        <begin position="24"/>
        <end position="45"/>
    </location>
</feature>
<dbReference type="GO" id="GO:0001938">
    <property type="term" value="P:positive regulation of endothelial cell proliferation"/>
    <property type="evidence" value="ECO:0007669"/>
    <property type="project" value="Ensembl"/>
</dbReference>
<dbReference type="Pfam" id="PF00096">
    <property type="entry name" value="zf-C2H2"/>
    <property type="match status" value="3"/>
</dbReference>
<feature type="domain" description="C2H2-type" evidence="12">
    <location>
        <begin position="147"/>
        <end position="169"/>
    </location>
</feature>
<organism evidence="13 14">
    <name type="scientific">Monodelphis domestica</name>
    <name type="common">Gray short-tailed opossum</name>
    <dbReference type="NCBI Taxonomy" id="13616"/>
    <lineage>
        <taxon>Eukaryota</taxon>
        <taxon>Metazoa</taxon>
        <taxon>Chordata</taxon>
        <taxon>Craniata</taxon>
        <taxon>Vertebrata</taxon>
        <taxon>Euteleostomi</taxon>
        <taxon>Mammalia</taxon>
        <taxon>Metatheria</taxon>
        <taxon>Didelphimorphia</taxon>
        <taxon>Didelphidae</taxon>
        <taxon>Monodelphis</taxon>
    </lineage>
</organism>
<name>H9H8N8_MONDO</name>
<dbReference type="PANTHER" id="PTHR24388">
    <property type="entry name" value="ZINC FINGER PROTEIN"/>
    <property type="match status" value="1"/>
</dbReference>
<dbReference type="OMA" id="VWPRVGF"/>
<dbReference type="SUPFAM" id="SSF57667">
    <property type="entry name" value="beta-beta-alpha zinc fingers"/>
    <property type="match status" value="2"/>
</dbReference>
<dbReference type="AlphaFoldDB" id="H9H8N8"/>
<keyword evidence="2" id="KW-0479">Metal-binding</keyword>
<feature type="region of interest" description="Disordered" evidence="11">
    <location>
        <begin position="1"/>
        <end position="45"/>
    </location>
</feature>
<comment type="subcellular location">
    <subcellularLocation>
        <location evidence="1">Nucleus</location>
    </subcellularLocation>
</comment>
<accession>H9H8N8</accession>
<evidence type="ECO:0000256" key="6">
    <source>
        <dbReference type="ARBA" id="ARBA00023015"/>
    </source>
</evidence>
<reference evidence="13" key="1">
    <citation type="journal article" date="2007" name="Nature">
        <title>Genome of the marsupial Monodelphis domestica reveals innovation in non-coding sequences.</title>
        <authorList>
            <person name="Mikkelsen T.S."/>
            <person name="Wakefield M.J."/>
            <person name="Aken B."/>
            <person name="Amemiya C.T."/>
            <person name="Chang J.L."/>
            <person name="Duke S."/>
            <person name="Garber M."/>
            <person name="Gentles A.J."/>
            <person name="Goodstadt L."/>
            <person name="Heger A."/>
            <person name="Jurka J."/>
            <person name="Kamal M."/>
            <person name="Mauceli E."/>
            <person name="Searle S.M."/>
            <person name="Sharpe T."/>
            <person name="Baker M.L."/>
            <person name="Batzer M.A."/>
            <person name="Benos P.V."/>
            <person name="Belov K."/>
            <person name="Clamp M."/>
            <person name="Cook A."/>
            <person name="Cuff J."/>
            <person name="Das R."/>
            <person name="Davidow L."/>
            <person name="Deakin J.E."/>
            <person name="Fazzari M.J."/>
            <person name="Glass J.L."/>
            <person name="Grabherr M."/>
            <person name="Greally J.M."/>
            <person name="Gu W."/>
            <person name="Hore T.A."/>
            <person name="Huttley G.A."/>
            <person name="Kleber M."/>
            <person name="Jirtle R.L."/>
            <person name="Koina E."/>
            <person name="Lee J.T."/>
            <person name="Mahony S."/>
            <person name="Marra M.A."/>
            <person name="Miller R.D."/>
            <person name="Nicholls R.D."/>
            <person name="Oda M."/>
            <person name="Papenfuss A.T."/>
            <person name="Parra Z.E."/>
            <person name="Pollock D.D."/>
            <person name="Ray D.A."/>
            <person name="Schein J.E."/>
            <person name="Speed T.P."/>
            <person name="Thompson K."/>
            <person name="VandeBerg J.L."/>
            <person name="Wade C.M."/>
            <person name="Walker J.A."/>
            <person name="Waters P.D."/>
            <person name="Webber C."/>
            <person name="Weidman J.R."/>
            <person name="Xie X."/>
            <person name="Zody M.C."/>
            <person name="Baldwin J."/>
            <person name="Abdouelleil A."/>
            <person name="Abdulkadir J."/>
            <person name="Abebe A."/>
            <person name="Abera B."/>
            <person name="Abreu J."/>
            <person name="Acer S.C."/>
            <person name="Aftuck L."/>
            <person name="Alexander A."/>
            <person name="An P."/>
            <person name="Anderson E."/>
            <person name="Anderson S."/>
            <person name="Arachi H."/>
            <person name="Azer M."/>
            <person name="Bachantsang P."/>
            <person name="Barry A."/>
            <person name="Bayul T."/>
            <person name="Berlin A."/>
            <person name="Bessette D."/>
            <person name="Bloom T."/>
            <person name="Bloom T."/>
            <person name="Boguslavskiy L."/>
            <person name="Bonnet C."/>
            <person name="Boukhgalter B."/>
            <person name="Bourzgui I."/>
            <person name="Brown A."/>
            <person name="Cahill P."/>
            <person name="Channer S."/>
            <person name="Cheshatsang Y."/>
            <person name="Chuda L."/>
            <person name="Citroen M."/>
            <person name="Collymore A."/>
            <person name="Cooke P."/>
            <person name="Costello M."/>
            <person name="D'Aco K."/>
            <person name="Daza R."/>
            <person name="De Haan G."/>
            <person name="DeGray S."/>
            <person name="DeMaso C."/>
            <person name="Dhargay N."/>
            <person name="Dooley K."/>
            <person name="Dooley E."/>
            <person name="Doricent M."/>
            <person name="Dorje P."/>
            <person name="Dorjee K."/>
            <person name="Dupes A."/>
            <person name="Elong R."/>
            <person name="Falk J."/>
            <person name="Farina A."/>
            <person name="Faro S."/>
            <person name="Ferguson D."/>
            <person name="Fisher S."/>
            <person name="Foley C.D."/>
            <person name="Franke A."/>
            <person name="Friedrich D."/>
            <person name="Gadbois L."/>
            <person name="Gearin G."/>
            <person name="Gearin C.R."/>
            <person name="Giannoukos G."/>
            <person name="Goode T."/>
            <person name="Graham J."/>
            <person name="Grandbois E."/>
            <person name="Grewal S."/>
            <person name="Gyaltsen K."/>
            <person name="Hafez N."/>
            <person name="Hagos B."/>
            <person name="Hall J."/>
            <person name="Henson C."/>
            <person name="Hollinger A."/>
            <person name="Honan T."/>
            <person name="Huard M.D."/>
            <person name="Hughes L."/>
            <person name="Hurhula B."/>
            <person name="Husby M.E."/>
            <person name="Kamat A."/>
            <person name="Kanga B."/>
            <person name="Kashin S."/>
            <person name="Khazanovich D."/>
            <person name="Kisner P."/>
            <person name="Lance K."/>
            <person name="Lara M."/>
            <person name="Lee W."/>
            <person name="Lennon N."/>
            <person name="Letendre F."/>
            <person name="LeVine R."/>
            <person name="Lipovsky A."/>
            <person name="Liu X."/>
            <person name="Liu J."/>
            <person name="Liu S."/>
            <person name="Lokyitsang T."/>
            <person name="Lokyitsang Y."/>
            <person name="Lubonja R."/>
            <person name="Lui A."/>
            <person name="MacDonald P."/>
            <person name="Magnisalis V."/>
            <person name="Maru K."/>
            <person name="Matthews C."/>
            <person name="McCusker W."/>
            <person name="McDonough S."/>
            <person name="Mehta T."/>
            <person name="Meldrim J."/>
            <person name="Meneus L."/>
            <person name="Mihai O."/>
            <person name="Mihalev A."/>
            <person name="Mihova T."/>
            <person name="Mittelman R."/>
            <person name="Mlenga V."/>
            <person name="Montmayeur A."/>
            <person name="Mulrain L."/>
            <person name="Navidi A."/>
            <person name="Naylor J."/>
            <person name="Negash T."/>
            <person name="Nguyen T."/>
            <person name="Nguyen N."/>
            <person name="Nicol R."/>
            <person name="Norbu C."/>
            <person name="Norbu N."/>
            <person name="Novod N."/>
            <person name="O'Neill B."/>
            <person name="Osman S."/>
            <person name="Markiewicz E."/>
            <person name="Oyono O.L."/>
            <person name="Patti C."/>
            <person name="Phunkhang P."/>
            <person name="Pierre F."/>
            <person name="Priest M."/>
            <person name="Raghuraman S."/>
            <person name="Rege F."/>
            <person name="Reyes R."/>
            <person name="Rise C."/>
            <person name="Rogov P."/>
            <person name="Ross K."/>
            <person name="Ryan E."/>
            <person name="Settipalli S."/>
            <person name="Shea T."/>
            <person name="Sherpa N."/>
            <person name="Shi L."/>
            <person name="Shih D."/>
            <person name="Sparrow T."/>
            <person name="Spaulding J."/>
            <person name="Stalker J."/>
            <person name="Stange-Thomann N."/>
            <person name="Stavropoulos S."/>
            <person name="Stone C."/>
            <person name="Strader C."/>
            <person name="Tesfaye S."/>
            <person name="Thomson T."/>
            <person name="Thoulutsang Y."/>
            <person name="Thoulutsang D."/>
            <person name="Topham K."/>
            <person name="Topping I."/>
            <person name="Tsamla T."/>
            <person name="Vassiliev H."/>
            <person name="Vo A."/>
            <person name="Wangchuk T."/>
            <person name="Wangdi T."/>
            <person name="Weiand M."/>
            <person name="Wilkinson J."/>
            <person name="Wilson A."/>
            <person name="Yadav S."/>
            <person name="Young G."/>
            <person name="Yu Q."/>
            <person name="Zembek L."/>
            <person name="Zhong D."/>
            <person name="Zimmer A."/>
            <person name="Zwirko Z."/>
            <person name="Jaffe D.B."/>
            <person name="Alvarez P."/>
            <person name="Brockman W."/>
            <person name="Butler J."/>
            <person name="Chin C."/>
            <person name="Gnerre S."/>
            <person name="MacCallum I."/>
            <person name="Graves J.A."/>
            <person name="Ponting C.P."/>
            <person name="Breen M."/>
            <person name="Samollow P.B."/>
            <person name="Lander E.S."/>
            <person name="Lindblad-Toh K."/>
        </authorList>
    </citation>
    <scope>NUCLEOTIDE SEQUENCE [LARGE SCALE GENOMIC DNA]</scope>
</reference>
<dbReference type="GO" id="GO:0070301">
    <property type="term" value="P:cellular response to hydrogen peroxide"/>
    <property type="evidence" value="ECO:0007669"/>
    <property type="project" value="Ensembl"/>
</dbReference>
<evidence type="ECO:0000256" key="7">
    <source>
        <dbReference type="ARBA" id="ARBA00023125"/>
    </source>
</evidence>
<dbReference type="Bgee" id="ENSMODG00000022734">
    <property type="expression patterns" value="Expressed in lung and 21 other cell types or tissues"/>
</dbReference>
<evidence type="ECO:0000256" key="11">
    <source>
        <dbReference type="SAM" id="MobiDB-lite"/>
    </source>
</evidence>
<dbReference type="InParanoid" id="H9H8N8"/>
<keyword evidence="3" id="KW-0677">Repeat</keyword>
<evidence type="ECO:0000313" key="14">
    <source>
        <dbReference type="Proteomes" id="UP000002280"/>
    </source>
</evidence>
<dbReference type="PANTHER" id="PTHR24388:SF54">
    <property type="entry name" value="PROTEIN ESCARGOT"/>
    <property type="match status" value="1"/>
</dbReference>
<evidence type="ECO:0000256" key="5">
    <source>
        <dbReference type="ARBA" id="ARBA00022833"/>
    </source>
</evidence>
<dbReference type="InterPro" id="IPR013087">
    <property type="entry name" value="Znf_C2H2_type"/>
</dbReference>
<evidence type="ECO:0000256" key="8">
    <source>
        <dbReference type="ARBA" id="ARBA00023163"/>
    </source>
</evidence>
<dbReference type="eggNOG" id="KOG1721">
    <property type="taxonomic scope" value="Eukaryota"/>
</dbReference>
<keyword evidence="4 10" id="KW-0863">Zinc-finger</keyword>
<evidence type="ECO:0000256" key="4">
    <source>
        <dbReference type="ARBA" id="ARBA00022771"/>
    </source>
</evidence>
<dbReference type="FunFam" id="3.30.160.60:FF:001228">
    <property type="entry name" value="Zinc finger protein 236"/>
    <property type="match status" value="1"/>
</dbReference>
<evidence type="ECO:0000256" key="3">
    <source>
        <dbReference type="ARBA" id="ARBA00022737"/>
    </source>
</evidence>
<dbReference type="PROSITE" id="PS00028">
    <property type="entry name" value="ZINC_FINGER_C2H2_1"/>
    <property type="match status" value="3"/>
</dbReference>
<sequence>MRTPELLLPPTLVDPSSSLEKAMDAPPSKAASFPKPDPSAASMSPSPRLGRYLLIDANGVPYIYTVLVEEEPPRVGPKGEAGPAPRKGYSCPECGRLFESPCRLQSHRISHSDLKPFVCGACGKAFKRSSHLSRHRSMHQPEGSRCHACPLCPRRFRDAGDLAQHFRGH</sequence>
<dbReference type="Ensembl" id="ENSMODT00000028692.2">
    <property type="protein sequence ID" value="ENSMODP00000027167.2"/>
    <property type="gene ID" value="ENSMODG00000022734.2"/>
</dbReference>
<proteinExistence type="predicted"/>
<evidence type="ECO:0000256" key="10">
    <source>
        <dbReference type="PROSITE-ProRule" id="PRU00042"/>
    </source>
</evidence>
<feature type="domain" description="C2H2-type" evidence="12">
    <location>
        <begin position="89"/>
        <end position="116"/>
    </location>
</feature>
<reference evidence="13" key="2">
    <citation type="submission" date="2025-08" db="UniProtKB">
        <authorList>
            <consortium name="Ensembl"/>
        </authorList>
    </citation>
    <scope>IDENTIFICATION</scope>
</reference>
<evidence type="ECO:0000256" key="2">
    <source>
        <dbReference type="ARBA" id="ARBA00022723"/>
    </source>
</evidence>
<dbReference type="GO" id="GO:0010595">
    <property type="term" value="P:positive regulation of endothelial cell migration"/>
    <property type="evidence" value="ECO:0007669"/>
    <property type="project" value="Ensembl"/>
</dbReference>
<evidence type="ECO:0000259" key="12">
    <source>
        <dbReference type="PROSITE" id="PS50157"/>
    </source>
</evidence>
<evidence type="ECO:0000256" key="9">
    <source>
        <dbReference type="ARBA" id="ARBA00023242"/>
    </source>
</evidence>
<dbReference type="GO" id="GO:1990837">
    <property type="term" value="F:sequence-specific double-stranded DNA binding"/>
    <property type="evidence" value="ECO:0007669"/>
    <property type="project" value="Ensembl"/>
</dbReference>
<keyword evidence="14" id="KW-1185">Reference proteome</keyword>
<dbReference type="Proteomes" id="UP000002280">
    <property type="component" value="Unplaced"/>
</dbReference>
<dbReference type="GO" id="GO:0005654">
    <property type="term" value="C:nucleoplasm"/>
    <property type="evidence" value="ECO:0007669"/>
    <property type="project" value="Ensembl"/>
</dbReference>
<keyword evidence="8" id="KW-0804">Transcription</keyword>
<gene>
    <name evidence="13" type="primary">ZNF580</name>
</gene>
<protein>
    <submittedName>
        <fullName evidence="13">Zinc finger protein 580</fullName>
    </submittedName>
</protein>
<keyword evidence="9" id="KW-0539">Nucleus</keyword>
<dbReference type="FunCoup" id="H9H8N8">
    <property type="interactions" value="416"/>
</dbReference>